<dbReference type="AlphaFoldDB" id="C8N7W4"/>
<dbReference type="RefSeq" id="WP_004139866.1">
    <property type="nucleotide sequence ID" value="NZ_GG694025.1"/>
</dbReference>
<dbReference type="STRING" id="2718.CHUV0807_0855"/>
<evidence type="ECO:0000256" key="6">
    <source>
        <dbReference type="ARBA" id="ARBA00022475"/>
    </source>
</evidence>
<dbReference type="PANTHER" id="PTHR33529:SF7">
    <property type="entry name" value="LIPOPOLYSACCHARIDE EXPORT SYSTEM PERMEASE PROTEIN LPTF"/>
    <property type="match status" value="1"/>
</dbReference>
<evidence type="ECO:0000313" key="13">
    <source>
        <dbReference type="EMBL" id="EEV89262.1"/>
    </source>
</evidence>
<dbReference type="Proteomes" id="UP000004870">
    <property type="component" value="Unassembled WGS sequence"/>
</dbReference>
<dbReference type="GO" id="GO:0055085">
    <property type="term" value="P:transmembrane transport"/>
    <property type="evidence" value="ECO:0007669"/>
    <property type="project" value="InterPro"/>
</dbReference>
<dbReference type="HOGENOM" id="CLU_028799_0_1_6"/>
<feature type="transmembrane region" description="Helical" evidence="12">
    <location>
        <begin position="102"/>
        <end position="122"/>
    </location>
</feature>
<comment type="caution">
    <text evidence="13">The sequence shown here is derived from an EMBL/GenBank/DDBJ whole genome shotgun (WGS) entry which is preliminary data.</text>
</comment>
<evidence type="ECO:0000256" key="12">
    <source>
        <dbReference type="SAM" id="Phobius"/>
    </source>
</evidence>
<evidence type="ECO:0000256" key="8">
    <source>
        <dbReference type="ARBA" id="ARBA00022692"/>
    </source>
</evidence>
<comment type="similarity">
    <text evidence="3">Belongs to the LptF/LptG family.</text>
</comment>
<dbReference type="InterPro" id="IPR005495">
    <property type="entry name" value="LptG/LptF_permease"/>
</dbReference>
<dbReference type="NCBIfam" id="TIGR04407">
    <property type="entry name" value="LptF_YjgP"/>
    <property type="match status" value="1"/>
</dbReference>
<feature type="transmembrane region" description="Helical" evidence="12">
    <location>
        <begin position="331"/>
        <end position="348"/>
    </location>
</feature>
<comment type="subcellular location">
    <subcellularLocation>
        <location evidence="2">Cell inner membrane</location>
        <topology evidence="2">Multi-pass membrane protein</topology>
    </subcellularLocation>
</comment>
<keyword evidence="10 12" id="KW-0472">Membrane</keyword>
<evidence type="ECO:0000256" key="1">
    <source>
        <dbReference type="ARBA" id="ARBA00002265"/>
    </source>
</evidence>
<feature type="transmembrane region" description="Helical" evidence="12">
    <location>
        <begin position="298"/>
        <end position="319"/>
    </location>
</feature>
<keyword evidence="9 12" id="KW-1133">Transmembrane helix</keyword>
<dbReference type="PANTHER" id="PTHR33529">
    <property type="entry name" value="SLR0882 PROTEIN-RELATED"/>
    <property type="match status" value="1"/>
</dbReference>
<feature type="transmembrane region" description="Helical" evidence="12">
    <location>
        <begin position="12"/>
        <end position="30"/>
    </location>
</feature>
<sequence length="352" mass="38939">MPILYRYLIRETLAVFLATNLILLAILLSFRLSTLLAAAAAGNMALSAVWMLIGLQAVRFLVILMPLAFVLAAVMTLGRLYRDHEISAALACGIAPRHQTRALLACAIPIGLLLLTLSMSVLPRVYRGQEALRQQAQQEAGMILFTPNTYRRLDDGTIVHTGSIEGGQLRDFFIARDEPDGGHSLILAANGEMQGDEQQRHLLLHDGRRLAWNADHDPAHTTLFTYQHADLRLPGANTLAASSDNRLRNLPTSELGTSPEHLSEWQSRSNPAVALFIYALALPLLARSQPRQGRYQKIVPAFIAFALYINLLDLITIAIRKQQIPPLPGSYWLHGAVLALILICWQRSRGRA</sequence>
<organism evidence="13 14">
    <name type="scientific">Cardiobacterium hominis (strain ATCC 15826 / DSM 8339 / NCTC 10426 / 6573)</name>
    <dbReference type="NCBI Taxonomy" id="638300"/>
    <lineage>
        <taxon>Bacteria</taxon>
        <taxon>Pseudomonadati</taxon>
        <taxon>Pseudomonadota</taxon>
        <taxon>Gammaproteobacteria</taxon>
        <taxon>Cardiobacteriales</taxon>
        <taxon>Cardiobacteriaceae</taxon>
        <taxon>Cardiobacterium</taxon>
    </lineage>
</organism>
<protein>
    <recommendedName>
        <fullName evidence="4">Lipopolysaccharide export system permease protein LptF</fullName>
    </recommendedName>
</protein>
<evidence type="ECO:0000256" key="10">
    <source>
        <dbReference type="ARBA" id="ARBA00023136"/>
    </source>
</evidence>
<evidence type="ECO:0000256" key="4">
    <source>
        <dbReference type="ARBA" id="ARBA00014213"/>
    </source>
</evidence>
<evidence type="ECO:0000256" key="9">
    <source>
        <dbReference type="ARBA" id="ARBA00022989"/>
    </source>
</evidence>
<dbReference type="EMBL" id="ACKY01000027">
    <property type="protein sequence ID" value="EEV89262.1"/>
    <property type="molecule type" value="Genomic_DNA"/>
</dbReference>
<comment type="function">
    <text evidence="1">Part of the ABC transporter complex LptBFG involved in the translocation of lipopolysaccharide (LPS) from the inner membrane to the outer membrane.</text>
</comment>
<evidence type="ECO:0000256" key="11">
    <source>
        <dbReference type="ARBA" id="ARBA00026081"/>
    </source>
</evidence>
<evidence type="ECO:0000256" key="5">
    <source>
        <dbReference type="ARBA" id="ARBA00022448"/>
    </source>
</evidence>
<evidence type="ECO:0000256" key="3">
    <source>
        <dbReference type="ARBA" id="ARBA00007725"/>
    </source>
</evidence>
<reference evidence="13 14" key="1">
    <citation type="submission" date="2009-08" db="EMBL/GenBank/DDBJ databases">
        <authorList>
            <person name="Qin X."/>
            <person name="Bachman B."/>
            <person name="Battles P."/>
            <person name="Bell A."/>
            <person name="Bess C."/>
            <person name="Bickham C."/>
            <person name="Chaboub L."/>
            <person name="Chen D."/>
            <person name="Coyle M."/>
            <person name="Deiros D.R."/>
            <person name="Dinh H."/>
            <person name="Forbes L."/>
            <person name="Fowler G."/>
            <person name="Francisco L."/>
            <person name="Fu Q."/>
            <person name="Gubbala S."/>
            <person name="Hale W."/>
            <person name="Han Y."/>
            <person name="Hemphill L."/>
            <person name="Highlander S.K."/>
            <person name="Hirani K."/>
            <person name="Hogues M."/>
            <person name="Jackson L."/>
            <person name="Jakkamsetti A."/>
            <person name="Javaid M."/>
            <person name="Jiang H."/>
            <person name="Korchina V."/>
            <person name="Kovar C."/>
            <person name="Lara F."/>
            <person name="Lee S."/>
            <person name="Mata R."/>
            <person name="Mathew T."/>
            <person name="Moen C."/>
            <person name="Morales K."/>
            <person name="Munidasa M."/>
            <person name="Nazareth L."/>
            <person name="Ngo R."/>
            <person name="Nguyen L."/>
            <person name="Okwuonu G."/>
            <person name="Ongeri F."/>
            <person name="Patil S."/>
            <person name="Petrosino J."/>
            <person name="Pham C."/>
            <person name="Pham P."/>
            <person name="Pu L.-L."/>
            <person name="Puazo M."/>
            <person name="Raj R."/>
            <person name="Reid J."/>
            <person name="Rouhana J."/>
            <person name="Saada N."/>
            <person name="Shang Y."/>
            <person name="Simmons D."/>
            <person name="Thornton R."/>
            <person name="Warren J."/>
            <person name="Weissenberger G."/>
            <person name="Zhang J."/>
            <person name="Zhang L."/>
            <person name="Zhou C."/>
            <person name="Zhu D."/>
            <person name="Muzny D."/>
            <person name="Worley K."/>
            <person name="Gibbs R."/>
        </authorList>
    </citation>
    <scope>NUCLEOTIDE SEQUENCE [LARGE SCALE GENOMIC DNA]</scope>
    <source>
        <strain evidence="14">ATCC 15826 / DSM 8339 / NCTC 10426 / 6573</strain>
    </source>
</reference>
<dbReference type="GO" id="GO:0015920">
    <property type="term" value="P:lipopolysaccharide transport"/>
    <property type="evidence" value="ECO:0007669"/>
    <property type="project" value="TreeGrafter"/>
</dbReference>
<keyword evidence="7" id="KW-0997">Cell inner membrane</keyword>
<dbReference type="GeneID" id="84789608"/>
<evidence type="ECO:0000256" key="2">
    <source>
        <dbReference type="ARBA" id="ARBA00004429"/>
    </source>
</evidence>
<gene>
    <name evidence="13" type="ORF">HMPREF0198_0591</name>
</gene>
<name>C8N7W4_CARH6</name>
<feature type="transmembrane region" description="Helical" evidence="12">
    <location>
        <begin position="35"/>
        <end position="53"/>
    </location>
</feature>
<dbReference type="Pfam" id="PF03739">
    <property type="entry name" value="LptF_LptG"/>
    <property type="match status" value="1"/>
</dbReference>
<comment type="subunit">
    <text evidence="11">Component of the lipopolysaccharide transport and assembly complex. The LptBFG transporter is composed of two ATP-binding proteins (LptB) and two transmembrane proteins (LptF and LptG).</text>
</comment>
<feature type="transmembrane region" description="Helical" evidence="12">
    <location>
        <begin position="59"/>
        <end position="81"/>
    </location>
</feature>
<proteinExistence type="inferred from homology"/>
<evidence type="ECO:0000313" key="14">
    <source>
        <dbReference type="Proteomes" id="UP000004870"/>
    </source>
</evidence>
<evidence type="ECO:0000256" key="7">
    <source>
        <dbReference type="ARBA" id="ARBA00022519"/>
    </source>
</evidence>
<keyword evidence="8 12" id="KW-0812">Transmembrane</keyword>
<accession>C8N7W4</accession>
<dbReference type="InterPro" id="IPR030922">
    <property type="entry name" value="LptF"/>
</dbReference>
<dbReference type="GO" id="GO:0043190">
    <property type="term" value="C:ATP-binding cassette (ABC) transporter complex"/>
    <property type="evidence" value="ECO:0007669"/>
    <property type="project" value="InterPro"/>
</dbReference>
<keyword evidence="14" id="KW-1185">Reference proteome</keyword>
<keyword evidence="6" id="KW-1003">Cell membrane</keyword>
<dbReference type="OrthoDB" id="9778062at2"/>
<keyword evidence="5" id="KW-0813">Transport</keyword>